<dbReference type="RefSeq" id="WP_141841603.1">
    <property type="nucleotide sequence ID" value="NZ_VFPM01000001.1"/>
</dbReference>
<dbReference type="OrthoDB" id="8904808at2"/>
<gene>
    <name evidence="3" type="ORF">FBY41_0237</name>
</gene>
<dbReference type="AlphaFoldDB" id="A0A543HZW8"/>
<comment type="caution">
    <text evidence="3">The sequence shown here is derived from an EMBL/GenBank/DDBJ whole genome shotgun (WGS) entry which is preliminary data.</text>
</comment>
<dbReference type="EMBL" id="VFPM01000001">
    <property type="protein sequence ID" value="TQM63883.1"/>
    <property type="molecule type" value="Genomic_DNA"/>
</dbReference>
<feature type="region of interest" description="Disordered" evidence="1">
    <location>
        <begin position="108"/>
        <end position="127"/>
    </location>
</feature>
<evidence type="ECO:0000256" key="2">
    <source>
        <dbReference type="SAM" id="Phobius"/>
    </source>
</evidence>
<reference evidence="3 4" key="1">
    <citation type="submission" date="2019-06" db="EMBL/GenBank/DDBJ databases">
        <title>Genome sequencing of plant associated microbes to promote plant fitness in Sorghum bicolor and Oryza sativa.</title>
        <authorList>
            <person name="Coleman-Derr D."/>
        </authorList>
    </citation>
    <scope>NUCLEOTIDE SEQUENCE [LARGE SCALE GENOMIC DNA]</scope>
    <source>
        <strain evidence="3 4">KV-663</strain>
    </source>
</reference>
<keyword evidence="2" id="KW-1133">Transmembrane helix</keyword>
<sequence length="127" mass="14024">MQYIKIPLVLAAVLILVIVFRNRQRVELRAGSRVLVLALAAIAIVSIIDPDIPQAIANLLGVTRGTDLLLYLLIVVFVLTSLGLYFRLRDTDQHLRRLVRSLAIDDAIRKDGPPRSDADLGPDSQST</sequence>
<feature type="transmembrane region" description="Helical" evidence="2">
    <location>
        <begin position="68"/>
        <end position="88"/>
    </location>
</feature>
<keyword evidence="2" id="KW-0812">Transmembrane</keyword>
<protein>
    <recommendedName>
        <fullName evidence="5">DUF2304 domain-containing protein</fullName>
    </recommendedName>
</protein>
<dbReference type="Proteomes" id="UP000316747">
    <property type="component" value="Unassembled WGS sequence"/>
</dbReference>
<evidence type="ECO:0008006" key="5">
    <source>
        <dbReference type="Google" id="ProtNLM"/>
    </source>
</evidence>
<evidence type="ECO:0000313" key="3">
    <source>
        <dbReference type="EMBL" id="TQM63883.1"/>
    </source>
</evidence>
<evidence type="ECO:0000256" key="1">
    <source>
        <dbReference type="SAM" id="MobiDB-lite"/>
    </source>
</evidence>
<feature type="transmembrane region" description="Helical" evidence="2">
    <location>
        <begin position="6"/>
        <end position="23"/>
    </location>
</feature>
<name>A0A543HZW8_9MICO</name>
<keyword evidence="4" id="KW-1185">Reference proteome</keyword>
<feature type="transmembrane region" description="Helical" evidence="2">
    <location>
        <begin position="30"/>
        <end position="48"/>
    </location>
</feature>
<evidence type="ECO:0000313" key="4">
    <source>
        <dbReference type="Proteomes" id="UP000316747"/>
    </source>
</evidence>
<dbReference type="Pfam" id="PF10066">
    <property type="entry name" value="DUF2304"/>
    <property type="match status" value="1"/>
</dbReference>
<dbReference type="InterPro" id="IPR019277">
    <property type="entry name" value="DUF2304"/>
</dbReference>
<accession>A0A543HZW8</accession>
<keyword evidence="2" id="KW-0472">Membrane</keyword>
<organism evidence="3 4">
    <name type="scientific">Humibacillus xanthopallidus</name>
    <dbReference type="NCBI Taxonomy" id="412689"/>
    <lineage>
        <taxon>Bacteria</taxon>
        <taxon>Bacillati</taxon>
        <taxon>Actinomycetota</taxon>
        <taxon>Actinomycetes</taxon>
        <taxon>Micrococcales</taxon>
        <taxon>Intrasporangiaceae</taxon>
        <taxon>Humibacillus</taxon>
    </lineage>
</organism>
<feature type="compositionally biased region" description="Basic and acidic residues" evidence="1">
    <location>
        <begin position="108"/>
        <end position="118"/>
    </location>
</feature>
<proteinExistence type="predicted"/>